<keyword evidence="6 7" id="KW-0676">Redox-active center</keyword>
<keyword evidence="5" id="KW-1015">Disulfide bond</keyword>
<evidence type="ECO:0000256" key="8">
    <source>
        <dbReference type="RuleBase" id="RU003881"/>
    </source>
</evidence>
<dbReference type="InterPro" id="IPR023753">
    <property type="entry name" value="FAD/NAD-binding_dom"/>
</dbReference>
<organism evidence="10 11">
    <name type="scientific">Anaerobranca californiensis DSM 14826</name>
    <dbReference type="NCBI Taxonomy" id="1120989"/>
    <lineage>
        <taxon>Bacteria</taxon>
        <taxon>Bacillati</taxon>
        <taxon>Bacillota</taxon>
        <taxon>Clostridia</taxon>
        <taxon>Eubacteriales</taxon>
        <taxon>Proteinivoracaceae</taxon>
        <taxon>Anaerobranca</taxon>
    </lineage>
</organism>
<dbReference type="AlphaFoldDB" id="A0A1M6QMI1"/>
<comment type="similarity">
    <text evidence="1 7">Belongs to the class-II pyridine nucleotide-disulfide oxidoreductase family.</text>
</comment>
<evidence type="ECO:0000256" key="7">
    <source>
        <dbReference type="RuleBase" id="RU003880"/>
    </source>
</evidence>
<evidence type="ECO:0000256" key="3">
    <source>
        <dbReference type="ARBA" id="ARBA00022827"/>
    </source>
</evidence>
<reference evidence="11" key="1">
    <citation type="submission" date="2016-11" db="EMBL/GenBank/DDBJ databases">
        <authorList>
            <person name="Varghese N."/>
            <person name="Submissions S."/>
        </authorList>
    </citation>
    <scope>NUCLEOTIDE SEQUENCE [LARGE SCALE GENOMIC DNA]</scope>
    <source>
        <strain evidence="11">DSM 14826</strain>
    </source>
</reference>
<evidence type="ECO:0000259" key="9">
    <source>
        <dbReference type="Pfam" id="PF07992"/>
    </source>
</evidence>
<comment type="catalytic activity">
    <reaction evidence="7">
        <text>[thioredoxin]-dithiol + NADP(+) = [thioredoxin]-disulfide + NADPH + H(+)</text>
        <dbReference type="Rhea" id="RHEA:20345"/>
        <dbReference type="Rhea" id="RHEA-COMP:10698"/>
        <dbReference type="Rhea" id="RHEA-COMP:10700"/>
        <dbReference type="ChEBI" id="CHEBI:15378"/>
        <dbReference type="ChEBI" id="CHEBI:29950"/>
        <dbReference type="ChEBI" id="CHEBI:50058"/>
        <dbReference type="ChEBI" id="CHEBI:57783"/>
        <dbReference type="ChEBI" id="CHEBI:58349"/>
        <dbReference type="EC" id="1.8.1.9"/>
    </reaction>
</comment>
<dbReference type="PROSITE" id="PS00573">
    <property type="entry name" value="PYRIDINE_REDOX_2"/>
    <property type="match status" value="1"/>
</dbReference>
<name>A0A1M6QMI1_9FIRM</name>
<evidence type="ECO:0000256" key="4">
    <source>
        <dbReference type="ARBA" id="ARBA00023002"/>
    </source>
</evidence>
<dbReference type="InterPro" id="IPR050097">
    <property type="entry name" value="Ferredoxin-NADP_redctase_2"/>
</dbReference>
<dbReference type="EC" id="1.8.1.9" evidence="7"/>
<keyword evidence="3 7" id="KW-0274">FAD</keyword>
<feature type="domain" description="FAD/NAD(P)-binding" evidence="9">
    <location>
        <begin position="3"/>
        <end position="289"/>
    </location>
</feature>
<dbReference type="Proteomes" id="UP000243547">
    <property type="component" value="Unassembled WGS sequence"/>
</dbReference>
<dbReference type="NCBIfam" id="TIGR01292">
    <property type="entry name" value="TRX_reduct"/>
    <property type="match status" value="1"/>
</dbReference>
<dbReference type="PRINTS" id="PR00368">
    <property type="entry name" value="FADPNR"/>
</dbReference>
<sequence>MIYDTIIIGAGPAGLAAALYAARAELKTLLIDKQGPGGQAATTHLVENYPGVQSITGPDLASNMFAQVMELGVELVVEEIQNISLDGKIKEIVTDGGEYKGKTVIIATGVEPRKLGVAGEMTFRGRGVSYCATCDGAFYKGKKVAVIGGGDSAVEEGNFLTRFVDKLYIIHRRSELRATKVIQKRAFDNPKIEFILNSVVKEIKGDKKVEEILIENVETGEKTNLKVDGVFIYVGNNPNTEFLKGQINVDELGYIITNEDMETNVPGVYAAGDVRVKSLRQIVTAAADGAIAAVKAEKYIETFK</sequence>
<dbReference type="PRINTS" id="PR00469">
    <property type="entry name" value="PNDRDTASEII"/>
</dbReference>
<dbReference type="InterPro" id="IPR005982">
    <property type="entry name" value="Thioredox_Rdtase"/>
</dbReference>
<keyword evidence="11" id="KW-1185">Reference proteome</keyword>
<evidence type="ECO:0000256" key="2">
    <source>
        <dbReference type="ARBA" id="ARBA00022630"/>
    </source>
</evidence>
<dbReference type="PANTHER" id="PTHR48105">
    <property type="entry name" value="THIOREDOXIN REDUCTASE 1-RELATED-RELATED"/>
    <property type="match status" value="1"/>
</dbReference>
<keyword evidence="2 7" id="KW-0285">Flavoprotein</keyword>
<keyword evidence="8" id="KW-0521">NADP</keyword>
<dbReference type="Gene3D" id="3.50.50.60">
    <property type="entry name" value="FAD/NAD(P)-binding domain"/>
    <property type="match status" value="2"/>
</dbReference>
<accession>A0A1M6QMI1</accession>
<dbReference type="InterPro" id="IPR036188">
    <property type="entry name" value="FAD/NAD-bd_sf"/>
</dbReference>
<dbReference type="GO" id="GO:0004791">
    <property type="term" value="F:thioredoxin-disulfide reductase (NADPH) activity"/>
    <property type="evidence" value="ECO:0007669"/>
    <property type="project" value="UniProtKB-UniRule"/>
</dbReference>
<dbReference type="Pfam" id="PF07992">
    <property type="entry name" value="Pyr_redox_2"/>
    <property type="match status" value="1"/>
</dbReference>
<dbReference type="SUPFAM" id="SSF51905">
    <property type="entry name" value="FAD/NAD(P)-binding domain"/>
    <property type="match status" value="1"/>
</dbReference>
<evidence type="ECO:0000313" key="10">
    <source>
        <dbReference type="EMBL" id="SHK21378.1"/>
    </source>
</evidence>
<dbReference type="RefSeq" id="WP_200779441.1">
    <property type="nucleotide sequence ID" value="NZ_FRAI01000022.1"/>
</dbReference>
<protein>
    <recommendedName>
        <fullName evidence="7">Thioredoxin reductase</fullName>
        <ecNumber evidence="7">1.8.1.9</ecNumber>
    </recommendedName>
</protein>
<evidence type="ECO:0000313" key="11">
    <source>
        <dbReference type="Proteomes" id="UP000243547"/>
    </source>
</evidence>
<dbReference type="GO" id="GO:0019430">
    <property type="term" value="P:removal of superoxide radicals"/>
    <property type="evidence" value="ECO:0007669"/>
    <property type="project" value="UniProtKB-UniRule"/>
</dbReference>
<evidence type="ECO:0000256" key="6">
    <source>
        <dbReference type="ARBA" id="ARBA00023284"/>
    </source>
</evidence>
<gene>
    <name evidence="10" type="ORF">SAMN02745227_01797</name>
</gene>
<comment type="subunit">
    <text evidence="7">Homodimer.</text>
</comment>
<proteinExistence type="inferred from homology"/>
<dbReference type="GO" id="GO:0005737">
    <property type="term" value="C:cytoplasm"/>
    <property type="evidence" value="ECO:0007669"/>
    <property type="project" value="InterPro"/>
</dbReference>
<dbReference type="STRING" id="1120989.SAMN02745227_01797"/>
<evidence type="ECO:0000256" key="1">
    <source>
        <dbReference type="ARBA" id="ARBA00009333"/>
    </source>
</evidence>
<evidence type="ECO:0000256" key="5">
    <source>
        <dbReference type="ARBA" id="ARBA00023157"/>
    </source>
</evidence>
<keyword evidence="4 7" id="KW-0560">Oxidoreductase</keyword>
<dbReference type="InterPro" id="IPR008255">
    <property type="entry name" value="Pyr_nucl-diS_OxRdtase_2_AS"/>
</dbReference>
<comment type="cofactor">
    <cofactor evidence="8">
        <name>FAD</name>
        <dbReference type="ChEBI" id="CHEBI:57692"/>
    </cofactor>
    <text evidence="8">Binds 1 FAD per subunit.</text>
</comment>
<dbReference type="EMBL" id="FRAI01000022">
    <property type="protein sequence ID" value="SHK21378.1"/>
    <property type="molecule type" value="Genomic_DNA"/>
</dbReference>